<name>A0A7S1BLH0_9STRA</name>
<proteinExistence type="predicted"/>
<reference evidence="2" key="1">
    <citation type="submission" date="2021-01" db="EMBL/GenBank/DDBJ databases">
        <authorList>
            <person name="Corre E."/>
            <person name="Pelletier E."/>
            <person name="Niang G."/>
            <person name="Scheremetjew M."/>
            <person name="Finn R."/>
            <person name="Kale V."/>
            <person name="Holt S."/>
            <person name="Cochrane G."/>
            <person name="Meng A."/>
            <person name="Brown T."/>
            <person name="Cohen L."/>
        </authorList>
    </citation>
    <scope>NUCLEOTIDE SEQUENCE</scope>
    <source>
        <strain evidence="2">308</strain>
    </source>
</reference>
<dbReference type="InterPro" id="IPR011990">
    <property type="entry name" value="TPR-like_helical_dom_sf"/>
</dbReference>
<dbReference type="Gene3D" id="1.25.40.10">
    <property type="entry name" value="Tetratricopeptide repeat domain"/>
    <property type="match status" value="1"/>
</dbReference>
<protein>
    <recommendedName>
        <fullName evidence="3">Pentacotripeptide-repeat region of PRORP domain-containing protein</fullName>
    </recommendedName>
</protein>
<dbReference type="EMBL" id="HBFR01022700">
    <property type="protein sequence ID" value="CAD8889084.1"/>
    <property type="molecule type" value="Transcribed_RNA"/>
</dbReference>
<gene>
    <name evidence="2" type="ORF">CHYS00102_LOCUS16285</name>
</gene>
<evidence type="ECO:0000256" key="1">
    <source>
        <dbReference type="ARBA" id="ARBA00022737"/>
    </source>
</evidence>
<evidence type="ECO:0008006" key="3">
    <source>
        <dbReference type="Google" id="ProtNLM"/>
    </source>
</evidence>
<accession>A0A7S1BLH0</accession>
<keyword evidence="1" id="KW-0677">Repeat</keyword>
<sequence length="255" mass="28674">MIAWCRSSPVASTTAALPNTVSFNAVINAWARSARHDSAERAEAVLNLMERLYVVEGEDHVKPSSLTFNSVLNAWAKSGAPGAARRAEEILMKMEALTDAGIRGVKPDTISFNTIIDACRPSGITMKNNSKDDDFEKEKEEVFAIAKRTFNKLAQSDGRFGRPDSVTYSTFLNACFFLSSGEKQEANVRAVVKKCCEDGLLDDFILRQLKRQVSFRLFRDLFGQYHLDHGFLSTSKLPKKWSRNVGWRVRRNKSR</sequence>
<dbReference type="PANTHER" id="PTHR47942">
    <property type="entry name" value="TETRATRICOPEPTIDE REPEAT (TPR)-LIKE SUPERFAMILY PROTEIN-RELATED"/>
    <property type="match status" value="1"/>
</dbReference>
<dbReference type="AlphaFoldDB" id="A0A7S1BLH0"/>
<dbReference type="InterPro" id="IPR051222">
    <property type="entry name" value="PPR/CCM1_RNA-binding"/>
</dbReference>
<organism evidence="2">
    <name type="scientific">Corethron hystrix</name>
    <dbReference type="NCBI Taxonomy" id="216773"/>
    <lineage>
        <taxon>Eukaryota</taxon>
        <taxon>Sar</taxon>
        <taxon>Stramenopiles</taxon>
        <taxon>Ochrophyta</taxon>
        <taxon>Bacillariophyta</taxon>
        <taxon>Coscinodiscophyceae</taxon>
        <taxon>Corethrophycidae</taxon>
        <taxon>Corethrales</taxon>
        <taxon>Corethraceae</taxon>
        <taxon>Corethron</taxon>
    </lineage>
</organism>
<dbReference type="PANTHER" id="PTHR47942:SF63">
    <property type="entry name" value="PENTATRICOPEPTIDE REPEAT-CONTAINING PROTEIN"/>
    <property type="match status" value="1"/>
</dbReference>
<evidence type="ECO:0000313" key="2">
    <source>
        <dbReference type="EMBL" id="CAD8889084.1"/>
    </source>
</evidence>